<reference evidence="2 3" key="1">
    <citation type="submission" date="2018-10" db="EMBL/GenBank/DDBJ databases">
        <title>Isolation, diversity and antibacterial activity of antinobacteria from the wheat rhizosphere soil.</title>
        <authorList>
            <person name="Sun T."/>
        </authorList>
    </citation>
    <scope>NUCLEOTIDE SEQUENCE [LARGE SCALE GENOMIC DNA]</scope>
    <source>
        <strain evidence="2 3">SJ-23</strain>
    </source>
</reference>
<dbReference type="InterPro" id="IPR036514">
    <property type="entry name" value="SGNH_hydro_sf"/>
</dbReference>
<gene>
    <name evidence="2" type="ORF">EDM22_03405</name>
</gene>
<dbReference type="PANTHER" id="PTHR43784">
    <property type="entry name" value="GDSL-LIKE LIPASE/ACYLHYDROLASE, PUTATIVE (AFU_ORTHOLOGUE AFUA_2G00820)-RELATED"/>
    <property type="match status" value="1"/>
</dbReference>
<keyword evidence="3" id="KW-1185">Reference proteome</keyword>
<dbReference type="InterPro" id="IPR013830">
    <property type="entry name" value="SGNH_hydro"/>
</dbReference>
<comment type="caution">
    <text evidence="2">The sequence shown here is derived from an EMBL/GenBank/DDBJ whole genome shotgun (WGS) entry which is preliminary data.</text>
</comment>
<dbReference type="EMBL" id="RHHB01000003">
    <property type="protein sequence ID" value="RNB51498.1"/>
    <property type="molecule type" value="Genomic_DNA"/>
</dbReference>
<accession>A0A3M8AJX7</accession>
<dbReference type="OrthoDB" id="8215557at2"/>
<dbReference type="RefSeq" id="WP_122935658.1">
    <property type="nucleotide sequence ID" value="NZ_JBHSNT010000003.1"/>
</dbReference>
<feature type="domain" description="SGNH hydrolase-type esterase" evidence="1">
    <location>
        <begin position="68"/>
        <end position="239"/>
    </location>
</feature>
<dbReference type="Gene3D" id="3.40.50.1110">
    <property type="entry name" value="SGNH hydrolase"/>
    <property type="match status" value="1"/>
</dbReference>
<organism evidence="2 3">
    <name type="scientific">Agromyces tardus</name>
    <dbReference type="NCBI Taxonomy" id="2583849"/>
    <lineage>
        <taxon>Bacteria</taxon>
        <taxon>Bacillati</taxon>
        <taxon>Actinomycetota</taxon>
        <taxon>Actinomycetes</taxon>
        <taxon>Micrococcales</taxon>
        <taxon>Microbacteriaceae</taxon>
        <taxon>Agromyces</taxon>
    </lineage>
</organism>
<dbReference type="Proteomes" id="UP000275048">
    <property type="component" value="Unassembled WGS sequence"/>
</dbReference>
<keyword evidence="2" id="KW-0378">Hydrolase</keyword>
<evidence type="ECO:0000313" key="2">
    <source>
        <dbReference type="EMBL" id="RNB51498.1"/>
    </source>
</evidence>
<protein>
    <submittedName>
        <fullName evidence="2">SGNH/GDSL hydrolase family protein</fullName>
    </submittedName>
</protein>
<dbReference type="Pfam" id="PF13472">
    <property type="entry name" value="Lipase_GDSL_2"/>
    <property type="match status" value="1"/>
</dbReference>
<name>A0A3M8AJX7_9MICO</name>
<dbReference type="CDD" id="cd00229">
    <property type="entry name" value="SGNH_hydrolase"/>
    <property type="match status" value="1"/>
</dbReference>
<sequence>MPDRSRSVRSVLAGIARATLVVMAGVAVGGGLSLTMPGSLASSELPPYERTVVNPFDELPAEPLALIVGDSYTEGRGSTKVEKSWAYLAAASLGWDATIDGVGGTGFVKGLSSAGASGLEYRQRLLTHAAMNVDYDIVVMQGGLNDWAATPAQVQAATTLAIRTAREQWPDAIVVVFGPFEPLGKGVAHMVHLDTIRAATEAAGATFIDSEDPAPWLTARNSDAFDAGDGVHLNDAGAAYVAARFTAAFESHRTPAR</sequence>
<evidence type="ECO:0000259" key="1">
    <source>
        <dbReference type="Pfam" id="PF13472"/>
    </source>
</evidence>
<proteinExistence type="predicted"/>
<dbReference type="AlphaFoldDB" id="A0A3M8AJX7"/>
<dbReference type="GO" id="GO:0016787">
    <property type="term" value="F:hydrolase activity"/>
    <property type="evidence" value="ECO:0007669"/>
    <property type="project" value="UniProtKB-KW"/>
</dbReference>
<dbReference type="PANTHER" id="PTHR43784:SF2">
    <property type="entry name" value="GDSL-LIKE LIPASE_ACYLHYDROLASE, PUTATIVE (AFU_ORTHOLOGUE AFUA_2G00820)-RELATED"/>
    <property type="match status" value="1"/>
</dbReference>
<dbReference type="SUPFAM" id="SSF52266">
    <property type="entry name" value="SGNH hydrolase"/>
    <property type="match status" value="1"/>
</dbReference>
<evidence type="ECO:0000313" key="3">
    <source>
        <dbReference type="Proteomes" id="UP000275048"/>
    </source>
</evidence>
<dbReference type="InterPro" id="IPR053140">
    <property type="entry name" value="GDSL_Rv0518-like"/>
</dbReference>